<evidence type="ECO:0000256" key="2">
    <source>
        <dbReference type="ARBA" id="ARBA00005417"/>
    </source>
</evidence>
<dbReference type="GO" id="GO:0005524">
    <property type="term" value="F:ATP binding"/>
    <property type="evidence" value="ECO:0007669"/>
    <property type="project" value="UniProtKB-KW"/>
</dbReference>
<dbReference type="GO" id="GO:0005886">
    <property type="term" value="C:plasma membrane"/>
    <property type="evidence" value="ECO:0007669"/>
    <property type="project" value="UniProtKB-SubCell"/>
</dbReference>
<accession>D3PEC6</accession>
<evidence type="ECO:0000256" key="8">
    <source>
        <dbReference type="ARBA" id="ARBA00022967"/>
    </source>
</evidence>
<dbReference type="KEGG" id="ddf:DEFDS_1489"/>
<reference evidence="11 12" key="1">
    <citation type="journal article" date="2010" name="DNA Res.">
        <title>Bacterial lifestyle in a deep-sea hydrothermal vent chimney revealed by the genome sequence of the thermophilic bacterium Deferribacter desulfuricans SSM1.</title>
        <authorList>
            <person name="Takaki Y."/>
            <person name="Shimamura S."/>
            <person name="Nakagawa S."/>
            <person name="Fukuhara Y."/>
            <person name="Horikawa H."/>
            <person name="Ankai A."/>
            <person name="Harada T."/>
            <person name="Hosoyama A."/>
            <person name="Oguchi A."/>
            <person name="Fukui S."/>
            <person name="Fujita N."/>
            <person name="Takami H."/>
            <person name="Takai K."/>
        </authorList>
    </citation>
    <scope>NUCLEOTIDE SEQUENCE [LARGE SCALE GENOMIC DNA]</scope>
    <source>
        <strain evidence="12">DSM 14783 / JCM 11476 / NBRC 101012 / SSM1</strain>
    </source>
</reference>
<evidence type="ECO:0000256" key="7">
    <source>
        <dbReference type="ARBA" id="ARBA00022840"/>
    </source>
</evidence>
<dbReference type="eggNOG" id="COG0444">
    <property type="taxonomic scope" value="Bacteria"/>
</dbReference>
<keyword evidence="9" id="KW-0472">Membrane</keyword>
<dbReference type="Pfam" id="PF08352">
    <property type="entry name" value="oligo_HPY"/>
    <property type="match status" value="1"/>
</dbReference>
<dbReference type="CDD" id="cd03257">
    <property type="entry name" value="ABC_NikE_OppD_transporters"/>
    <property type="match status" value="1"/>
</dbReference>
<dbReference type="GO" id="GO:0016887">
    <property type="term" value="F:ATP hydrolysis activity"/>
    <property type="evidence" value="ECO:0007669"/>
    <property type="project" value="InterPro"/>
</dbReference>
<dbReference type="InterPro" id="IPR003593">
    <property type="entry name" value="AAA+_ATPase"/>
</dbReference>
<dbReference type="NCBIfam" id="TIGR01727">
    <property type="entry name" value="oligo_HPY"/>
    <property type="match status" value="1"/>
</dbReference>
<evidence type="ECO:0000256" key="6">
    <source>
        <dbReference type="ARBA" id="ARBA00022741"/>
    </source>
</evidence>
<feature type="domain" description="ABC transporter" evidence="10">
    <location>
        <begin position="2"/>
        <end position="248"/>
    </location>
</feature>
<dbReference type="PROSITE" id="PS50893">
    <property type="entry name" value="ABC_TRANSPORTER_2"/>
    <property type="match status" value="1"/>
</dbReference>
<keyword evidence="8" id="KW-1278">Translocase</keyword>
<dbReference type="GO" id="GO:0015833">
    <property type="term" value="P:peptide transport"/>
    <property type="evidence" value="ECO:0007669"/>
    <property type="project" value="InterPro"/>
</dbReference>
<dbReference type="Gene3D" id="3.40.50.300">
    <property type="entry name" value="P-loop containing nucleotide triphosphate hydrolases"/>
    <property type="match status" value="1"/>
</dbReference>
<dbReference type="PANTHER" id="PTHR43297">
    <property type="entry name" value="OLIGOPEPTIDE TRANSPORT ATP-BINDING PROTEIN APPD"/>
    <property type="match status" value="1"/>
</dbReference>
<comment type="subcellular location">
    <subcellularLocation>
        <location evidence="1">Cell inner membrane</location>
        <topology evidence="1">Peripheral membrane protein</topology>
    </subcellularLocation>
</comment>
<dbReference type="PANTHER" id="PTHR43297:SF14">
    <property type="entry name" value="ATPASE AAA-TYPE CORE DOMAIN-CONTAINING PROTEIN"/>
    <property type="match status" value="1"/>
</dbReference>
<keyword evidence="7 11" id="KW-0067">ATP-binding</keyword>
<dbReference type="RefSeq" id="WP_013008195.1">
    <property type="nucleotide sequence ID" value="NC_013939.1"/>
</dbReference>
<dbReference type="FunFam" id="3.40.50.300:FF:000016">
    <property type="entry name" value="Oligopeptide ABC transporter ATP-binding component"/>
    <property type="match status" value="1"/>
</dbReference>
<evidence type="ECO:0000256" key="1">
    <source>
        <dbReference type="ARBA" id="ARBA00004417"/>
    </source>
</evidence>
<dbReference type="SMART" id="SM00382">
    <property type="entry name" value="AAA"/>
    <property type="match status" value="1"/>
</dbReference>
<gene>
    <name evidence="11" type="ordered locus">DEFDS_1489</name>
</gene>
<evidence type="ECO:0000256" key="5">
    <source>
        <dbReference type="ARBA" id="ARBA00022519"/>
    </source>
</evidence>
<evidence type="ECO:0000256" key="9">
    <source>
        <dbReference type="ARBA" id="ARBA00023136"/>
    </source>
</evidence>
<proteinExistence type="inferred from homology"/>
<dbReference type="InterPro" id="IPR013563">
    <property type="entry name" value="Oligopep_ABC_C"/>
</dbReference>
<keyword evidence="5" id="KW-0997">Cell inner membrane</keyword>
<dbReference type="AlphaFoldDB" id="D3PEC6"/>
<evidence type="ECO:0000256" key="4">
    <source>
        <dbReference type="ARBA" id="ARBA00022475"/>
    </source>
</evidence>
<dbReference type="InterPro" id="IPR050388">
    <property type="entry name" value="ABC_Ni/Peptide_Import"/>
</dbReference>
<keyword evidence="12" id="KW-1185">Reference proteome</keyword>
<dbReference type="SUPFAM" id="SSF52540">
    <property type="entry name" value="P-loop containing nucleoside triphosphate hydrolases"/>
    <property type="match status" value="1"/>
</dbReference>
<evidence type="ECO:0000313" key="11">
    <source>
        <dbReference type="EMBL" id="BAI80949.1"/>
    </source>
</evidence>
<evidence type="ECO:0000259" key="10">
    <source>
        <dbReference type="PROSITE" id="PS50893"/>
    </source>
</evidence>
<keyword evidence="3" id="KW-0813">Transport</keyword>
<keyword evidence="6" id="KW-0547">Nucleotide-binding</keyword>
<dbReference type="OrthoDB" id="9802772at2"/>
<comment type="similarity">
    <text evidence="2">Belongs to the ABC transporter superfamily.</text>
</comment>
<dbReference type="STRING" id="639282.DEFDS_1489"/>
<dbReference type="InterPro" id="IPR027417">
    <property type="entry name" value="P-loop_NTPase"/>
</dbReference>
<keyword evidence="4" id="KW-1003">Cell membrane</keyword>
<dbReference type="EMBL" id="AP011529">
    <property type="protein sequence ID" value="BAI80949.1"/>
    <property type="molecule type" value="Genomic_DNA"/>
</dbReference>
<dbReference type="Pfam" id="PF00005">
    <property type="entry name" value="ABC_tran"/>
    <property type="match status" value="1"/>
</dbReference>
<sequence>MIKIKNLKVYHSQEDFVILRNISLTINKGEIFGIAGESGSGKSVLAKTMLGLTKKPLITQYDEMIINNKMISGEKDFKLIRGKIISMIFQNPTASLNPVMTVGSQLIETIMFHNKCTEAEAKEIAVSLLKQVEIDFPEERLKSYPLNLSGGMNQRVMIALALSSNPKILIADEPTTALDITTQSKIINLLLKLQKEKNLTVIFISHDLNLLEKIADRILILYAGEEMELLTKDEIRQNKIRHPYTFALRKSIPKLDEKPDYLFSIPGQIEKNSSKYDNRCIFYNRCDRKTEQCYKQKPDFRDKCRCFNPI</sequence>
<dbReference type="InterPro" id="IPR003439">
    <property type="entry name" value="ABC_transporter-like_ATP-bd"/>
</dbReference>
<dbReference type="Proteomes" id="UP000001520">
    <property type="component" value="Chromosome"/>
</dbReference>
<dbReference type="HOGENOM" id="CLU_000604_1_23_0"/>
<organism evidence="11 12">
    <name type="scientific">Deferribacter desulfuricans (strain DSM 14783 / JCM 11476 / NBRC 101012 / SSM1)</name>
    <dbReference type="NCBI Taxonomy" id="639282"/>
    <lineage>
        <taxon>Bacteria</taxon>
        <taxon>Pseudomonadati</taxon>
        <taxon>Deferribacterota</taxon>
        <taxon>Deferribacteres</taxon>
        <taxon>Deferribacterales</taxon>
        <taxon>Deferribacteraceae</taxon>
        <taxon>Deferribacter</taxon>
    </lineage>
</organism>
<name>D3PEC6_DEFDS</name>
<evidence type="ECO:0000256" key="3">
    <source>
        <dbReference type="ARBA" id="ARBA00022448"/>
    </source>
</evidence>
<evidence type="ECO:0000313" key="12">
    <source>
        <dbReference type="Proteomes" id="UP000001520"/>
    </source>
</evidence>
<protein>
    <submittedName>
        <fullName evidence="11">Peptide/nickel ABC transporter, ATP-binding protein</fullName>
    </submittedName>
</protein>